<keyword evidence="3 8" id="KW-0719">Serine esterase</keyword>
<gene>
    <name evidence="9" type="ORF">MLAC_25640</name>
</gene>
<evidence type="ECO:0000313" key="10">
    <source>
        <dbReference type="Proteomes" id="UP000466396"/>
    </source>
</evidence>
<evidence type="ECO:0000256" key="2">
    <source>
        <dbReference type="ARBA" id="ARBA00007534"/>
    </source>
</evidence>
<dbReference type="InterPro" id="IPR043580">
    <property type="entry name" value="CUTINASE_1"/>
</dbReference>
<evidence type="ECO:0000313" key="9">
    <source>
        <dbReference type="EMBL" id="BBX97270.1"/>
    </source>
</evidence>
<keyword evidence="7" id="KW-1015">Disulfide bond</keyword>
<reference evidence="9 10" key="1">
    <citation type="journal article" date="2019" name="Emerg. Microbes Infect.">
        <title>Comprehensive subspecies identification of 175 nontuberculous mycobacteria species based on 7547 genomic profiles.</title>
        <authorList>
            <person name="Matsumoto Y."/>
            <person name="Kinjo T."/>
            <person name="Motooka D."/>
            <person name="Nabeya D."/>
            <person name="Jung N."/>
            <person name="Uechi K."/>
            <person name="Horii T."/>
            <person name="Iida T."/>
            <person name="Fujita J."/>
            <person name="Nakamura S."/>
        </authorList>
    </citation>
    <scope>NUCLEOTIDE SEQUENCE [LARGE SCALE GENOMIC DNA]</scope>
    <source>
        <strain evidence="9 10">JCM 15657</strain>
    </source>
</reference>
<evidence type="ECO:0000256" key="5">
    <source>
        <dbReference type="ARBA" id="ARBA00022729"/>
    </source>
</evidence>
<dbReference type="PROSITE" id="PS00155">
    <property type="entry name" value="CUTINASE_1"/>
    <property type="match status" value="1"/>
</dbReference>
<dbReference type="GO" id="GO:0005576">
    <property type="term" value="C:extracellular region"/>
    <property type="evidence" value="ECO:0007669"/>
    <property type="project" value="UniProtKB-SubCell"/>
</dbReference>
<dbReference type="GO" id="GO:0052689">
    <property type="term" value="F:carboxylic ester hydrolase activity"/>
    <property type="evidence" value="ECO:0007669"/>
    <property type="project" value="UniProtKB-KW"/>
</dbReference>
<sequence>MCQHWYVNARHFTRLLGVAVATTCATLSAPIAPVPASAAPCPDVEVTFARGTNEAPGVGGVGQEFIDSLRSRVGGRSIGVYPVNYPATEDLAPSASAGASDASAHVQSMVANCPSTKLVLGGYSQGAGVIDLITIARASVAGFNAATLSADEAEHVAAVAVFGNPTTRFLGGPISEISPWYGAKAIDLCAPGDPVCSPGGLALPTHDELFSPEHLSYLHSGMPSQAAAFVASQL</sequence>
<dbReference type="Pfam" id="PF01083">
    <property type="entry name" value="Cutinase"/>
    <property type="match status" value="1"/>
</dbReference>
<dbReference type="SUPFAM" id="SSF53474">
    <property type="entry name" value="alpha/beta-Hydrolases"/>
    <property type="match status" value="1"/>
</dbReference>
<dbReference type="EMBL" id="AP022581">
    <property type="protein sequence ID" value="BBX97270.1"/>
    <property type="molecule type" value="Genomic_DNA"/>
</dbReference>
<dbReference type="InterPro" id="IPR000675">
    <property type="entry name" value="Cutinase/axe"/>
</dbReference>
<comment type="subcellular location">
    <subcellularLocation>
        <location evidence="1 8">Secreted</location>
    </subcellularLocation>
</comment>
<keyword evidence="6 8" id="KW-0378">Hydrolase</keyword>
<dbReference type="KEGG" id="mlj:MLAC_25640"/>
<dbReference type="Proteomes" id="UP000466396">
    <property type="component" value="Chromosome"/>
</dbReference>
<comment type="similarity">
    <text evidence="2 8">Belongs to the cutinase family.</text>
</comment>
<name>A0A7I7NL72_9MYCO</name>
<evidence type="ECO:0000256" key="3">
    <source>
        <dbReference type="ARBA" id="ARBA00022487"/>
    </source>
</evidence>
<evidence type="ECO:0000256" key="4">
    <source>
        <dbReference type="ARBA" id="ARBA00022525"/>
    </source>
</evidence>
<dbReference type="SMART" id="SM01110">
    <property type="entry name" value="Cutinase"/>
    <property type="match status" value="1"/>
</dbReference>
<dbReference type="Gene3D" id="3.40.50.1820">
    <property type="entry name" value="alpha/beta hydrolase"/>
    <property type="match status" value="1"/>
</dbReference>
<keyword evidence="4 8" id="KW-0964">Secreted</keyword>
<dbReference type="InterPro" id="IPR029058">
    <property type="entry name" value="AB_hydrolase_fold"/>
</dbReference>
<keyword evidence="5 8" id="KW-0732">Signal</keyword>
<dbReference type="OrthoDB" id="3690529at2"/>
<dbReference type="PANTHER" id="PTHR33630">
    <property type="entry name" value="CUTINASE RV1984C-RELATED-RELATED"/>
    <property type="match status" value="1"/>
</dbReference>
<keyword evidence="10" id="KW-1185">Reference proteome</keyword>
<organism evidence="9 10">
    <name type="scientific">Mycobacterium lacus</name>
    <dbReference type="NCBI Taxonomy" id="169765"/>
    <lineage>
        <taxon>Bacteria</taxon>
        <taxon>Bacillati</taxon>
        <taxon>Actinomycetota</taxon>
        <taxon>Actinomycetes</taxon>
        <taxon>Mycobacteriales</taxon>
        <taxon>Mycobacteriaceae</taxon>
        <taxon>Mycobacterium</taxon>
    </lineage>
</organism>
<evidence type="ECO:0000256" key="6">
    <source>
        <dbReference type="ARBA" id="ARBA00022801"/>
    </source>
</evidence>
<dbReference type="AlphaFoldDB" id="A0A7I7NL72"/>
<feature type="signal peptide" evidence="8">
    <location>
        <begin position="1"/>
        <end position="38"/>
    </location>
</feature>
<proteinExistence type="inferred from homology"/>
<evidence type="ECO:0000256" key="1">
    <source>
        <dbReference type="ARBA" id="ARBA00004613"/>
    </source>
</evidence>
<comment type="function">
    <text evidence="8">Catalyzes the hydrolysis of complex carboxylic polyesters found in the cell wall of plants. Degrades cutin, a macromolecule that forms the structure of the plant cuticle.</text>
</comment>
<feature type="chain" id="PRO_5029947297" description="Cutinase" evidence="8">
    <location>
        <begin position="39"/>
        <end position="234"/>
    </location>
</feature>
<protein>
    <recommendedName>
        <fullName evidence="8">Cutinase</fullName>
        <ecNumber evidence="8">3.1.1.-</ecNumber>
    </recommendedName>
</protein>
<evidence type="ECO:0000256" key="7">
    <source>
        <dbReference type="ARBA" id="ARBA00023157"/>
    </source>
</evidence>
<dbReference type="PANTHER" id="PTHR33630:SF9">
    <property type="entry name" value="CUTINASE 4"/>
    <property type="match status" value="1"/>
</dbReference>
<evidence type="ECO:0000256" key="8">
    <source>
        <dbReference type="RuleBase" id="RU361263"/>
    </source>
</evidence>
<accession>A0A7I7NL72</accession>
<dbReference type="EC" id="3.1.1.-" evidence="8"/>